<dbReference type="SUPFAM" id="SSF48371">
    <property type="entry name" value="ARM repeat"/>
    <property type="match status" value="1"/>
</dbReference>
<evidence type="ECO:0000256" key="1">
    <source>
        <dbReference type="SAM" id="MobiDB-lite"/>
    </source>
</evidence>
<feature type="transmembrane region" description="Helical" evidence="2">
    <location>
        <begin position="372"/>
        <end position="391"/>
    </location>
</feature>
<dbReference type="AlphaFoldDB" id="A0AA95LX38"/>
<dbReference type="NCBIfam" id="TIGR03721">
    <property type="entry name" value="exospore_TM"/>
    <property type="match status" value="1"/>
</dbReference>
<dbReference type="PANTHER" id="PTHR24637">
    <property type="entry name" value="COLLAGEN"/>
    <property type="match status" value="1"/>
</dbReference>
<gene>
    <name evidence="3" type="ORF">QNH45_11980</name>
</gene>
<feature type="region of interest" description="Disordered" evidence="1">
    <location>
        <begin position="151"/>
        <end position="259"/>
    </location>
</feature>
<keyword evidence="2" id="KW-0472">Membrane</keyword>
<dbReference type="InterPro" id="IPR016024">
    <property type="entry name" value="ARM-type_fold"/>
</dbReference>
<keyword evidence="2" id="KW-0812">Transmembrane</keyword>
<dbReference type="NCBIfam" id="NF033172">
    <property type="entry name" value="N_to_GlyXaaXaa"/>
    <property type="match status" value="1"/>
</dbReference>
<feature type="compositionally biased region" description="Low complexity" evidence="1">
    <location>
        <begin position="186"/>
        <end position="259"/>
    </location>
</feature>
<dbReference type="InterPro" id="IPR021210">
    <property type="entry name" value="Exosporium_BclB"/>
</dbReference>
<proteinExistence type="predicted"/>
<reference evidence="3" key="1">
    <citation type="submission" date="2023-05" db="EMBL/GenBank/DDBJ databases">
        <title>Comparative genomics of Bacillaceae isolates and their secondary metabolite potential.</title>
        <authorList>
            <person name="Song L."/>
            <person name="Nielsen L.J."/>
            <person name="Mohite O."/>
            <person name="Xu X."/>
            <person name="Weber T."/>
            <person name="Kovacs A.T."/>
        </authorList>
    </citation>
    <scope>NUCLEOTIDE SEQUENCE</scope>
    <source>
        <strain evidence="3">LN15</strain>
    </source>
</reference>
<accession>A0AA95LX38</accession>
<dbReference type="RefSeq" id="WP_283885872.1">
    <property type="nucleotide sequence ID" value="NZ_CP126099.1"/>
</dbReference>
<evidence type="ECO:0000313" key="4">
    <source>
        <dbReference type="Proteomes" id="UP001178303"/>
    </source>
</evidence>
<protein>
    <submittedName>
        <fullName evidence="3">Exosporium glycoprotein BclB-related protein</fullName>
    </submittedName>
</protein>
<dbReference type="InterPro" id="IPR048009">
    <property type="entry name" value="NGRR_dom"/>
</dbReference>
<dbReference type="EMBL" id="CP126099">
    <property type="protein sequence ID" value="WHY31455.1"/>
    <property type="molecule type" value="Genomic_DNA"/>
</dbReference>
<evidence type="ECO:0000313" key="3">
    <source>
        <dbReference type="EMBL" id="WHY31455.1"/>
    </source>
</evidence>
<feature type="transmembrane region" description="Helical" evidence="2">
    <location>
        <begin position="403"/>
        <end position="426"/>
    </location>
</feature>
<evidence type="ECO:0000256" key="2">
    <source>
        <dbReference type="SAM" id="Phobius"/>
    </source>
</evidence>
<sequence length="429" mass="41369">MSHNNCFGHNNCNNPIVFTPDCCNNPQTVPITSEQLGRLITLLNSLIAAIAAFFANPSDANRLALLNLFTQLLNLLNELAPSPEGNFLKQLIQSIINLLQSPNPDLGQLLSLLQQFFSALAPFFFSLIIDPASLQLLLNLLVQLIGATPGGGPTGPTGPTGPGGGATGATGATGPTGATGAGVTGPTGDTGATGATGPTGPTGDTGAAGPTGPTGDTGATGATGATGPTGDTGPTGATGPTGPTGDTGPTGATGATGLTGATGVTGGGAIIPFASGTTPSALVNAVIANTGTLLGFGFSQPGVALTGGTSITLALGVGDYAFVAPRAGTITSLAGFFSATAALAPLSPVQVQIQILTAPAASNTFTVQGAPLLLAPAFAVIAIGATASGIIPEAIPVAAGDKILLYVSLTAASPIAAVAGFVSAGINIE</sequence>
<name>A0AA95LX38_9BACI</name>
<keyword evidence="2" id="KW-1133">Transmembrane helix</keyword>
<dbReference type="Proteomes" id="UP001178303">
    <property type="component" value="Chromosome"/>
</dbReference>
<feature type="compositionally biased region" description="Gly residues" evidence="1">
    <location>
        <begin position="151"/>
        <end position="168"/>
    </location>
</feature>
<dbReference type="PANTHER" id="PTHR24637:SF422">
    <property type="entry name" value="COLLAGEN IV NC1 DOMAIN-CONTAINING PROTEIN"/>
    <property type="match status" value="1"/>
</dbReference>
<organism evidence="3 4">
    <name type="scientific">Bacillus wiedmannii</name>
    <dbReference type="NCBI Taxonomy" id="1890302"/>
    <lineage>
        <taxon>Bacteria</taxon>
        <taxon>Bacillati</taxon>
        <taxon>Bacillota</taxon>
        <taxon>Bacilli</taxon>
        <taxon>Bacillales</taxon>
        <taxon>Bacillaceae</taxon>
        <taxon>Bacillus</taxon>
        <taxon>Bacillus cereus group</taxon>
    </lineage>
</organism>